<reference evidence="8 9" key="1">
    <citation type="submission" date="2018-09" db="EMBL/GenBank/DDBJ databases">
        <title>Complete genome sequence of Euzebya sp. DY32-46 isolated from seawater of Pacific Ocean.</title>
        <authorList>
            <person name="Xu L."/>
            <person name="Wu Y.-H."/>
            <person name="Xu X.-W."/>
        </authorList>
    </citation>
    <scope>NUCLEOTIDE SEQUENCE [LARGE SCALE GENOMIC DNA]</scope>
    <source>
        <strain evidence="8 9">DY32-46</strain>
    </source>
</reference>
<evidence type="ECO:0000256" key="2">
    <source>
        <dbReference type="ARBA" id="ARBA00022679"/>
    </source>
</evidence>
<dbReference type="InterPro" id="IPR036477">
    <property type="entry name" value="Formyl_transf_N_sf"/>
</dbReference>
<dbReference type="Gene3D" id="3.40.50.170">
    <property type="entry name" value="Formyl transferase, N-terminal domain"/>
    <property type="match status" value="1"/>
</dbReference>
<dbReference type="KEGG" id="euz:DVS28_a0835"/>
<gene>
    <name evidence="6" type="primary">purN</name>
    <name evidence="8" type="ORF">DVS28_a0835</name>
</gene>
<evidence type="ECO:0000313" key="8">
    <source>
        <dbReference type="EMBL" id="AXV05536.1"/>
    </source>
</evidence>
<dbReference type="Pfam" id="PF00551">
    <property type="entry name" value="Formyl_trans_N"/>
    <property type="match status" value="1"/>
</dbReference>
<keyword evidence="9" id="KW-1185">Reference proteome</keyword>
<dbReference type="GO" id="GO:0005829">
    <property type="term" value="C:cytosol"/>
    <property type="evidence" value="ECO:0007669"/>
    <property type="project" value="TreeGrafter"/>
</dbReference>
<dbReference type="CDD" id="cd08645">
    <property type="entry name" value="FMT_core_GART"/>
    <property type="match status" value="1"/>
</dbReference>
<dbReference type="Proteomes" id="UP000264006">
    <property type="component" value="Chromosome"/>
</dbReference>
<dbReference type="RefSeq" id="WP_216826379.1">
    <property type="nucleotide sequence ID" value="NZ_CP031165.1"/>
</dbReference>
<evidence type="ECO:0000313" key="9">
    <source>
        <dbReference type="Proteomes" id="UP000264006"/>
    </source>
</evidence>
<feature type="binding site" evidence="6">
    <location>
        <begin position="94"/>
        <end position="97"/>
    </location>
    <ligand>
        <name>(6R)-10-formyltetrahydrofolate</name>
        <dbReference type="ChEBI" id="CHEBI:195366"/>
    </ligand>
</feature>
<evidence type="ECO:0000256" key="5">
    <source>
        <dbReference type="ARBA" id="ARBA00047664"/>
    </source>
</evidence>
<accession>A0A346XTI9</accession>
<organism evidence="8 9">
    <name type="scientific">Euzebya pacifica</name>
    <dbReference type="NCBI Taxonomy" id="1608957"/>
    <lineage>
        <taxon>Bacteria</taxon>
        <taxon>Bacillati</taxon>
        <taxon>Actinomycetota</taxon>
        <taxon>Nitriliruptoria</taxon>
        <taxon>Euzebyales</taxon>
    </lineage>
</organism>
<evidence type="ECO:0000256" key="1">
    <source>
        <dbReference type="ARBA" id="ARBA00005054"/>
    </source>
</evidence>
<evidence type="ECO:0000256" key="6">
    <source>
        <dbReference type="HAMAP-Rule" id="MF_01930"/>
    </source>
</evidence>
<dbReference type="InterPro" id="IPR002376">
    <property type="entry name" value="Formyl_transf_N"/>
</dbReference>
<comment type="similarity">
    <text evidence="4 6">Belongs to the GART family.</text>
</comment>
<dbReference type="GO" id="GO:0006189">
    <property type="term" value="P:'de novo' IMP biosynthetic process"/>
    <property type="evidence" value="ECO:0007669"/>
    <property type="project" value="UniProtKB-UniRule"/>
</dbReference>
<feature type="active site" description="Proton donor" evidence="6">
    <location>
        <position position="111"/>
    </location>
</feature>
<dbReference type="EMBL" id="CP031165">
    <property type="protein sequence ID" value="AXV05536.1"/>
    <property type="molecule type" value="Genomic_DNA"/>
</dbReference>
<dbReference type="NCBIfam" id="TIGR00639">
    <property type="entry name" value="PurN"/>
    <property type="match status" value="1"/>
</dbReference>
<evidence type="ECO:0000256" key="3">
    <source>
        <dbReference type="ARBA" id="ARBA00022755"/>
    </source>
</evidence>
<dbReference type="PROSITE" id="PS00373">
    <property type="entry name" value="GART"/>
    <property type="match status" value="1"/>
</dbReference>
<dbReference type="EC" id="2.1.2.2" evidence="6"/>
<feature type="binding site" evidence="6">
    <location>
        <position position="109"/>
    </location>
    <ligand>
        <name>(6R)-10-formyltetrahydrofolate</name>
        <dbReference type="ChEBI" id="CHEBI:195366"/>
    </ligand>
</feature>
<comment type="catalytic activity">
    <reaction evidence="5 6">
        <text>N(1)-(5-phospho-beta-D-ribosyl)glycinamide + (6R)-10-formyltetrahydrofolate = N(2)-formyl-N(1)-(5-phospho-beta-D-ribosyl)glycinamide + (6S)-5,6,7,8-tetrahydrofolate + H(+)</text>
        <dbReference type="Rhea" id="RHEA:15053"/>
        <dbReference type="ChEBI" id="CHEBI:15378"/>
        <dbReference type="ChEBI" id="CHEBI:57453"/>
        <dbReference type="ChEBI" id="CHEBI:143788"/>
        <dbReference type="ChEBI" id="CHEBI:147286"/>
        <dbReference type="ChEBI" id="CHEBI:195366"/>
        <dbReference type="EC" id="2.1.2.2"/>
    </reaction>
</comment>
<comment type="pathway">
    <text evidence="1 6">Purine metabolism; IMP biosynthesis via de novo pathway; N(2)-formyl-N(1)-(5-phospho-D-ribosyl)glycinamide from N(1)-(5-phospho-D-ribosyl)glycinamide (10-formyl THF route): step 1/1.</text>
</comment>
<proteinExistence type="inferred from homology"/>
<keyword evidence="2 6" id="KW-0808">Transferase</keyword>
<sequence length="202" mass="21172">MTAMPTQRARIVVLISGSGSNLQALVDAGELGGDLVLVVSDRPGAGGLARAARAGIPTATVALADHPDRQAWEQALIDAVAAAEPDLVVLAGFMKILTGAFVDRWPTVNVHPSLLPAFPGARAPEEAIAWGVKVSGVTVHYVDEKVDHGPIIAQEAVPLEDGDTSDTLHARMQAVEHRLLPEAVALICAGRVTIDGRHTRIQ</sequence>
<dbReference type="AlphaFoldDB" id="A0A346XTI9"/>
<feature type="binding site" evidence="6">
    <location>
        <begin position="19"/>
        <end position="21"/>
    </location>
    <ligand>
        <name>N(1)-(5-phospho-beta-D-ribosyl)glycinamide</name>
        <dbReference type="ChEBI" id="CHEBI:143788"/>
    </ligand>
</feature>
<dbReference type="UniPathway" id="UPA00074">
    <property type="reaction ID" value="UER00126"/>
</dbReference>
<feature type="binding site" evidence="6">
    <location>
        <position position="69"/>
    </location>
    <ligand>
        <name>(6R)-10-formyltetrahydrofolate</name>
        <dbReference type="ChEBI" id="CHEBI:195366"/>
    </ligand>
</feature>
<dbReference type="HAMAP" id="MF_01930">
    <property type="entry name" value="PurN"/>
    <property type="match status" value="1"/>
</dbReference>
<dbReference type="InterPro" id="IPR004607">
    <property type="entry name" value="GART"/>
</dbReference>
<feature type="site" description="Raises pKa of active site His" evidence="6">
    <location>
        <position position="147"/>
    </location>
</feature>
<dbReference type="PANTHER" id="PTHR43369">
    <property type="entry name" value="PHOSPHORIBOSYLGLYCINAMIDE FORMYLTRANSFERASE"/>
    <property type="match status" value="1"/>
</dbReference>
<keyword evidence="3 6" id="KW-0658">Purine biosynthesis</keyword>
<dbReference type="InterPro" id="IPR001555">
    <property type="entry name" value="GART_AS"/>
</dbReference>
<dbReference type="GO" id="GO:0004644">
    <property type="term" value="F:phosphoribosylglycinamide formyltransferase activity"/>
    <property type="evidence" value="ECO:0007669"/>
    <property type="project" value="UniProtKB-UniRule"/>
</dbReference>
<evidence type="ECO:0000256" key="4">
    <source>
        <dbReference type="ARBA" id="ARBA00038440"/>
    </source>
</evidence>
<dbReference type="FunFam" id="3.40.50.170:FF:000008">
    <property type="entry name" value="Phosphoribosylglycinamide formyltransferase"/>
    <property type="match status" value="1"/>
</dbReference>
<dbReference type="PANTHER" id="PTHR43369:SF2">
    <property type="entry name" value="PHOSPHORIBOSYLGLYCINAMIDE FORMYLTRANSFERASE"/>
    <property type="match status" value="1"/>
</dbReference>
<feature type="domain" description="Formyl transferase N-terminal" evidence="7">
    <location>
        <begin position="10"/>
        <end position="184"/>
    </location>
</feature>
<name>A0A346XTI9_9ACTN</name>
<dbReference type="SUPFAM" id="SSF53328">
    <property type="entry name" value="Formyltransferase"/>
    <property type="match status" value="1"/>
</dbReference>
<evidence type="ECO:0000259" key="7">
    <source>
        <dbReference type="Pfam" id="PF00551"/>
    </source>
</evidence>
<comment type="function">
    <text evidence="6">Catalyzes the transfer of a formyl group from 10-formyltetrahydrofolate to 5-phospho-ribosyl-glycinamide (GAR), producing 5-phospho-ribosyl-N-formylglycinamide (FGAR) and tetrahydrofolate.</text>
</comment>
<protein>
    <recommendedName>
        <fullName evidence="6">Phosphoribosylglycinamide formyltransferase</fullName>
        <ecNumber evidence="6">2.1.2.2</ecNumber>
    </recommendedName>
    <alternativeName>
        <fullName evidence="6">5'-phosphoribosylglycinamide transformylase</fullName>
    </alternativeName>
    <alternativeName>
        <fullName evidence="6">GAR transformylase</fullName>
        <shortName evidence="6">GART</shortName>
    </alternativeName>
</protein>